<dbReference type="EMBL" id="JASPKY010000200">
    <property type="protein sequence ID" value="KAK9721303.1"/>
    <property type="molecule type" value="Genomic_DNA"/>
</dbReference>
<accession>A0AAW1KMZ5</accession>
<feature type="coiled-coil region" evidence="1">
    <location>
        <begin position="120"/>
        <end position="149"/>
    </location>
</feature>
<dbReference type="GO" id="GO:0005576">
    <property type="term" value="C:extracellular region"/>
    <property type="evidence" value="ECO:0007669"/>
    <property type="project" value="InterPro"/>
</dbReference>
<dbReference type="Pfam" id="PF07464">
    <property type="entry name" value="ApoLp-III"/>
    <property type="match status" value="1"/>
</dbReference>
<dbReference type="Gene3D" id="1.20.120.20">
    <property type="entry name" value="Apolipoprotein"/>
    <property type="match status" value="1"/>
</dbReference>
<sequence>MAKLFIFAVVVALACQASYGKPADSALDTLAQSAKTLTDELSQTLGLQNLDTEKLGKTLQDQSKAVAEGLQSIVDKLKAEVTAHQPERPEEDLKKSFDPKTQKQIDETRQKFDDGLKTSVAELQKLAKSVQENKQLQEAQTNIQSLTKSVLDTFVSSVKNAETQLKKAIDDHEKTHKH</sequence>
<keyword evidence="1" id="KW-0175">Coiled coil</keyword>
<evidence type="ECO:0000256" key="3">
    <source>
        <dbReference type="SAM" id="SignalP"/>
    </source>
</evidence>
<reference evidence="4 5" key="1">
    <citation type="journal article" date="2024" name="BMC Genomics">
        <title>De novo assembly and annotation of Popillia japonica's genome with initial clues to its potential as an invasive pest.</title>
        <authorList>
            <person name="Cucini C."/>
            <person name="Boschi S."/>
            <person name="Funari R."/>
            <person name="Cardaioli E."/>
            <person name="Iannotti N."/>
            <person name="Marturano G."/>
            <person name="Paoli F."/>
            <person name="Bruttini M."/>
            <person name="Carapelli A."/>
            <person name="Frati F."/>
            <person name="Nardi F."/>
        </authorList>
    </citation>
    <scope>NUCLEOTIDE SEQUENCE [LARGE SCALE GENOMIC DNA]</scope>
    <source>
        <strain evidence="4">DMR45628</strain>
    </source>
</reference>
<keyword evidence="5" id="KW-1185">Reference proteome</keyword>
<evidence type="ECO:0000256" key="1">
    <source>
        <dbReference type="SAM" id="Coils"/>
    </source>
</evidence>
<comment type="caution">
    <text evidence="4">The sequence shown here is derived from an EMBL/GenBank/DDBJ whole genome shotgun (WGS) entry which is preliminary data.</text>
</comment>
<dbReference type="SUPFAM" id="SSF47857">
    <property type="entry name" value="Apolipophorin-III"/>
    <property type="match status" value="1"/>
</dbReference>
<organism evidence="4 5">
    <name type="scientific">Popillia japonica</name>
    <name type="common">Japanese beetle</name>
    <dbReference type="NCBI Taxonomy" id="7064"/>
    <lineage>
        <taxon>Eukaryota</taxon>
        <taxon>Metazoa</taxon>
        <taxon>Ecdysozoa</taxon>
        <taxon>Arthropoda</taxon>
        <taxon>Hexapoda</taxon>
        <taxon>Insecta</taxon>
        <taxon>Pterygota</taxon>
        <taxon>Neoptera</taxon>
        <taxon>Endopterygota</taxon>
        <taxon>Coleoptera</taxon>
        <taxon>Polyphaga</taxon>
        <taxon>Scarabaeiformia</taxon>
        <taxon>Scarabaeidae</taxon>
        <taxon>Rutelinae</taxon>
        <taxon>Popillia</taxon>
    </lineage>
</organism>
<dbReference type="Proteomes" id="UP001458880">
    <property type="component" value="Unassembled WGS sequence"/>
</dbReference>
<keyword evidence="3" id="KW-0732">Signal</keyword>
<evidence type="ECO:0000313" key="4">
    <source>
        <dbReference type="EMBL" id="KAK9721303.1"/>
    </source>
</evidence>
<feature type="signal peptide" evidence="3">
    <location>
        <begin position="1"/>
        <end position="20"/>
    </location>
</feature>
<dbReference type="GO" id="GO:0006869">
    <property type="term" value="P:lipid transport"/>
    <property type="evidence" value="ECO:0007669"/>
    <property type="project" value="InterPro"/>
</dbReference>
<evidence type="ECO:0000256" key="2">
    <source>
        <dbReference type="SAM" id="MobiDB-lite"/>
    </source>
</evidence>
<dbReference type="GO" id="GO:0008289">
    <property type="term" value="F:lipid binding"/>
    <property type="evidence" value="ECO:0007669"/>
    <property type="project" value="InterPro"/>
</dbReference>
<gene>
    <name evidence="4" type="ORF">QE152_g21612</name>
</gene>
<feature type="chain" id="PRO_5043318064" evidence="3">
    <location>
        <begin position="21"/>
        <end position="178"/>
    </location>
</feature>
<evidence type="ECO:0000313" key="5">
    <source>
        <dbReference type="Proteomes" id="UP001458880"/>
    </source>
</evidence>
<name>A0AAW1KMZ5_POPJA</name>
<proteinExistence type="predicted"/>
<dbReference type="InterPro" id="IPR010009">
    <property type="entry name" value="ApoLp-III"/>
</dbReference>
<protein>
    <submittedName>
        <fullName evidence="4">Apolipophorin-III (ApoLp-III)</fullName>
    </submittedName>
</protein>
<feature type="region of interest" description="Disordered" evidence="2">
    <location>
        <begin position="83"/>
        <end position="104"/>
    </location>
</feature>
<dbReference type="PROSITE" id="PS51257">
    <property type="entry name" value="PROKAR_LIPOPROTEIN"/>
    <property type="match status" value="1"/>
</dbReference>
<dbReference type="AlphaFoldDB" id="A0AAW1KMZ5"/>